<reference evidence="3" key="1">
    <citation type="journal article" date="2019" name="Int. J. Syst. Evol. Microbiol.">
        <title>The Global Catalogue of Microorganisms (GCM) 10K type strain sequencing project: providing services to taxonomists for standard genome sequencing and annotation.</title>
        <authorList>
            <consortium name="The Broad Institute Genomics Platform"/>
            <consortium name="The Broad Institute Genome Sequencing Center for Infectious Disease"/>
            <person name="Wu L."/>
            <person name="Ma J."/>
        </authorList>
    </citation>
    <scope>NUCLEOTIDE SEQUENCE [LARGE SCALE GENOMIC DNA]</scope>
    <source>
        <strain evidence="3">JCM 16902</strain>
    </source>
</reference>
<protein>
    <recommendedName>
        <fullName evidence="4">DUF4352 domain-containing protein</fullName>
    </recommendedName>
</protein>
<evidence type="ECO:0000313" key="2">
    <source>
        <dbReference type="EMBL" id="GAA3599961.1"/>
    </source>
</evidence>
<accession>A0ABP6Z760</accession>
<organism evidence="2 3">
    <name type="scientific">Kineosporia mesophila</name>
    <dbReference type="NCBI Taxonomy" id="566012"/>
    <lineage>
        <taxon>Bacteria</taxon>
        <taxon>Bacillati</taxon>
        <taxon>Actinomycetota</taxon>
        <taxon>Actinomycetes</taxon>
        <taxon>Kineosporiales</taxon>
        <taxon>Kineosporiaceae</taxon>
        <taxon>Kineosporia</taxon>
    </lineage>
</organism>
<comment type="caution">
    <text evidence="2">The sequence shown here is derived from an EMBL/GenBank/DDBJ whole genome shotgun (WGS) entry which is preliminary data.</text>
</comment>
<evidence type="ECO:0008006" key="4">
    <source>
        <dbReference type="Google" id="ProtNLM"/>
    </source>
</evidence>
<evidence type="ECO:0000313" key="3">
    <source>
        <dbReference type="Proteomes" id="UP001501074"/>
    </source>
</evidence>
<keyword evidence="1" id="KW-0472">Membrane</keyword>
<keyword evidence="1" id="KW-0812">Transmembrane</keyword>
<gene>
    <name evidence="2" type="ORF">GCM10022223_14330</name>
</gene>
<dbReference type="Proteomes" id="UP001501074">
    <property type="component" value="Unassembled WGS sequence"/>
</dbReference>
<dbReference type="EMBL" id="BAAAZO010000002">
    <property type="protein sequence ID" value="GAA3599961.1"/>
    <property type="molecule type" value="Genomic_DNA"/>
</dbReference>
<dbReference type="RefSeq" id="WP_231486186.1">
    <property type="nucleotide sequence ID" value="NZ_BAAAZO010000002.1"/>
</dbReference>
<name>A0ABP6Z760_9ACTN</name>
<keyword evidence="3" id="KW-1185">Reference proteome</keyword>
<keyword evidence="1" id="KW-1133">Transmembrane helix</keyword>
<sequence length="211" mass="22039">MHDLRDLMKEAVAGVASPSDLAVEADVRRGRRARARLARRRTLVPAGLAAGVAAVLAFSVAGIGDGTGNPAPHSSTISVALTTYQGKQPKGFSLDKVPVGWDVLAADAGRLVLADEGASNRDPNEFGGKILVMVANEAELSTKSDAGKPVKVGDVTGTLDTYLDGDPRLWVPSGKYTLIFQFPDNFDWDTATIIEFAAGVHLTGTPEIAGG</sequence>
<proteinExistence type="predicted"/>
<feature type="transmembrane region" description="Helical" evidence="1">
    <location>
        <begin position="42"/>
        <end position="64"/>
    </location>
</feature>
<evidence type="ECO:0000256" key="1">
    <source>
        <dbReference type="SAM" id="Phobius"/>
    </source>
</evidence>